<name>A0ABX1FZJ7_9MICC</name>
<feature type="domain" description="N-acetyltransferase" evidence="1">
    <location>
        <begin position="19"/>
        <end position="154"/>
    </location>
</feature>
<dbReference type="Proteomes" id="UP000746595">
    <property type="component" value="Unassembled WGS sequence"/>
</dbReference>
<organism evidence="2 3">
    <name type="scientific">Paeniglutamicibacter terrestris</name>
    <dbReference type="NCBI Taxonomy" id="2723403"/>
    <lineage>
        <taxon>Bacteria</taxon>
        <taxon>Bacillati</taxon>
        <taxon>Actinomycetota</taxon>
        <taxon>Actinomycetes</taxon>
        <taxon>Micrococcales</taxon>
        <taxon>Micrococcaceae</taxon>
        <taxon>Paeniglutamicibacter</taxon>
    </lineage>
</organism>
<dbReference type="InterPro" id="IPR016181">
    <property type="entry name" value="Acyl_CoA_acyltransferase"/>
</dbReference>
<evidence type="ECO:0000313" key="3">
    <source>
        <dbReference type="Proteomes" id="UP000746595"/>
    </source>
</evidence>
<evidence type="ECO:0000313" key="2">
    <source>
        <dbReference type="EMBL" id="NKG19134.1"/>
    </source>
</evidence>
<protein>
    <submittedName>
        <fullName evidence="2">GNAT family N-acetyltransferase</fullName>
    </submittedName>
</protein>
<dbReference type="Gene3D" id="3.40.630.30">
    <property type="match status" value="1"/>
</dbReference>
<accession>A0ABX1FZJ7</accession>
<dbReference type="PROSITE" id="PS51186">
    <property type="entry name" value="GNAT"/>
    <property type="match status" value="1"/>
</dbReference>
<gene>
    <name evidence="2" type="ORF">HED64_00245</name>
</gene>
<dbReference type="InterPro" id="IPR000182">
    <property type="entry name" value="GNAT_dom"/>
</dbReference>
<dbReference type="CDD" id="cd04301">
    <property type="entry name" value="NAT_SF"/>
    <property type="match status" value="1"/>
</dbReference>
<dbReference type="SUPFAM" id="SSF55729">
    <property type="entry name" value="Acyl-CoA N-acyltransferases (Nat)"/>
    <property type="match status" value="1"/>
</dbReference>
<proteinExistence type="predicted"/>
<keyword evidence="3" id="KW-1185">Reference proteome</keyword>
<dbReference type="EMBL" id="JAAWVT010000001">
    <property type="protein sequence ID" value="NKG19134.1"/>
    <property type="molecule type" value="Genomic_DNA"/>
</dbReference>
<evidence type="ECO:0000259" key="1">
    <source>
        <dbReference type="PROSITE" id="PS51186"/>
    </source>
</evidence>
<dbReference type="PANTHER" id="PTHR43072">
    <property type="entry name" value="N-ACETYLTRANSFERASE"/>
    <property type="match status" value="1"/>
</dbReference>
<dbReference type="Pfam" id="PF00583">
    <property type="entry name" value="Acetyltransf_1"/>
    <property type="match status" value="1"/>
</dbReference>
<reference evidence="2 3" key="1">
    <citation type="submission" date="2020-04" db="EMBL/GenBank/DDBJ databases">
        <title>Paeniglutamicibacter sp. ANT13_2, a novel actinomycete isolated from sediment in Antarctica.</title>
        <authorList>
            <person name="Sakdapetsiri C."/>
            <person name="Pinyakong O."/>
        </authorList>
    </citation>
    <scope>NUCLEOTIDE SEQUENCE [LARGE SCALE GENOMIC DNA]</scope>
    <source>
        <strain evidence="2 3">ANT13_2</strain>
    </source>
</reference>
<sequence length="154" mass="17094">MTVKLIPISSQQFPVWLKRSCQEYEADLVATGETPFEAHRRAHESLEAAFPEDAPTMDNAVFDVVDEGASVGYLWVGTDSSEDPRSWWVWDIVIDAQHRGKGWGRATMDLAEAYARSQGASTLGLSVFGFNHAAKGLYESMGYETVTTKMKKSL</sequence>
<comment type="caution">
    <text evidence="2">The sequence shown here is derived from an EMBL/GenBank/DDBJ whole genome shotgun (WGS) entry which is preliminary data.</text>
</comment>